<proteinExistence type="predicted"/>
<evidence type="ECO:0000256" key="1">
    <source>
        <dbReference type="SAM" id="MobiDB-lite"/>
    </source>
</evidence>
<feature type="region of interest" description="Disordered" evidence="1">
    <location>
        <begin position="1"/>
        <end position="106"/>
    </location>
</feature>
<dbReference type="Proteomes" id="UP001586593">
    <property type="component" value="Unassembled WGS sequence"/>
</dbReference>
<evidence type="ECO:0000313" key="2">
    <source>
        <dbReference type="EMBL" id="KAL1841517.1"/>
    </source>
</evidence>
<evidence type="ECO:0000313" key="3">
    <source>
        <dbReference type="Proteomes" id="UP001586593"/>
    </source>
</evidence>
<sequence>MPHPPTPPQRTMSVLLTVPPDGRLPRDAPGQPLDGHVQDRLRRRAAGRQRGGGPQHAGVRHGQPVRGGRVHLPGPADGQPVGHDRGGGGAGGAAHPPAAVPAGAAAGGAVRREHLGGQLHVREAVPVPDAGSHVLDRESSWTLFPHPRFLLLLTDELTLPVQCAKAAGTT</sequence>
<gene>
    <name evidence="2" type="ORF">VTK73DRAFT_3460</name>
</gene>
<comment type="caution">
    <text evidence="2">The sequence shown here is derived from an EMBL/GenBank/DDBJ whole genome shotgun (WGS) entry which is preliminary data.</text>
</comment>
<protein>
    <submittedName>
        <fullName evidence="2">Uncharacterized protein</fullName>
    </submittedName>
</protein>
<organism evidence="2 3">
    <name type="scientific">Phialemonium thermophilum</name>
    <dbReference type="NCBI Taxonomy" id="223376"/>
    <lineage>
        <taxon>Eukaryota</taxon>
        <taxon>Fungi</taxon>
        <taxon>Dikarya</taxon>
        <taxon>Ascomycota</taxon>
        <taxon>Pezizomycotina</taxon>
        <taxon>Sordariomycetes</taxon>
        <taxon>Sordariomycetidae</taxon>
        <taxon>Cephalothecales</taxon>
        <taxon>Cephalothecaceae</taxon>
        <taxon>Phialemonium</taxon>
    </lineage>
</organism>
<dbReference type="EMBL" id="JAZHXJ010002063">
    <property type="protein sequence ID" value="KAL1841517.1"/>
    <property type="molecule type" value="Genomic_DNA"/>
</dbReference>
<name>A0ABR3VIW2_9PEZI</name>
<keyword evidence="3" id="KW-1185">Reference proteome</keyword>
<reference evidence="2 3" key="1">
    <citation type="journal article" date="2024" name="Commun. Biol.">
        <title>Comparative genomic analysis of thermophilic fungi reveals convergent evolutionary adaptations and gene losses.</title>
        <authorList>
            <person name="Steindorff A.S."/>
            <person name="Aguilar-Pontes M.V."/>
            <person name="Robinson A.J."/>
            <person name="Andreopoulos B."/>
            <person name="LaButti K."/>
            <person name="Kuo A."/>
            <person name="Mondo S."/>
            <person name="Riley R."/>
            <person name="Otillar R."/>
            <person name="Haridas S."/>
            <person name="Lipzen A."/>
            <person name="Grimwood J."/>
            <person name="Schmutz J."/>
            <person name="Clum A."/>
            <person name="Reid I.D."/>
            <person name="Moisan M.C."/>
            <person name="Butler G."/>
            <person name="Nguyen T.T.M."/>
            <person name="Dewar K."/>
            <person name="Conant G."/>
            <person name="Drula E."/>
            <person name="Henrissat B."/>
            <person name="Hansel C."/>
            <person name="Singer S."/>
            <person name="Hutchinson M.I."/>
            <person name="de Vries R.P."/>
            <person name="Natvig D.O."/>
            <person name="Powell A.J."/>
            <person name="Tsang A."/>
            <person name="Grigoriev I.V."/>
        </authorList>
    </citation>
    <scope>NUCLEOTIDE SEQUENCE [LARGE SCALE GENOMIC DNA]</scope>
    <source>
        <strain evidence="2 3">ATCC 24622</strain>
    </source>
</reference>
<feature type="compositionally biased region" description="Low complexity" evidence="1">
    <location>
        <begin position="93"/>
        <end position="106"/>
    </location>
</feature>
<accession>A0ABR3VIW2</accession>